<dbReference type="InterPro" id="IPR003439">
    <property type="entry name" value="ABC_transporter-like_ATP-bd"/>
</dbReference>
<evidence type="ECO:0000256" key="8">
    <source>
        <dbReference type="ARBA" id="ARBA00023136"/>
    </source>
</evidence>
<dbReference type="SUPFAM" id="SSF52540">
    <property type="entry name" value="P-loop containing nucleoside triphosphate hydrolases"/>
    <property type="match status" value="1"/>
</dbReference>
<dbReference type="InterPro" id="IPR008995">
    <property type="entry name" value="Mo/tungstate-bd_C_term_dom"/>
</dbReference>
<keyword evidence="4" id="KW-0997">Cell inner membrane</keyword>
<dbReference type="PANTHER" id="PTHR43514:SF4">
    <property type="entry name" value="ABC TRANSPORTER I FAMILY MEMBER 10"/>
    <property type="match status" value="1"/>
</dbReference>
<keyword evidence="8" id="KW-0472">Membrane</keyword>
<protein>
    <submittedName>
        <fullName evidence="12">Molybdate transport system ATP-binding protein</fullName>
    </submittedName>
</protein>
<reference evidence="12 13" key="1">
    <citation type="submission" date="2016-11" db="EMBL/GenBank/DDBJ databases">
        <authorList>
            <person name="Jaros S."/>
            <person name="Januszkiewicz K."/>
            <person name="Wedrychowicz H."/>
        </authorList>
    </citation>
    <scope>NUCLEOTIDE SEQUENCE [LARGE SCALE GENOMIC DNA]</scope>
    <source>
        <strain evidence="12 13">DSM 9705</strain>
    </source>
</reference>
<dbReference type="STRING" id="1121409.SAMN02745124_03298"/>
<dbReference type="NCBIfam" id="TIGR02142">
    <property type="entry name" value="modC_ABC"/>
    <property type="match status" value="1"/>
</dbReference>
<evidence type="ECO:0000256" key="4">
    <source>
        <dbReference type="ARBA" id="ARBA00022519"/>
    </source>
</evidence>
<proteinExistence type="predicted"/>
<dbReference type="PROSITE" id="PS50893">
    <property type="entry name" value="ABC_TRANSPORTER_2"/>
    <property type="match status" value="1"/>
</dbReference>
<feature type="domain" description="ABC transporter" evidence="10">
    <location>
        <begin position="2"/>
        <end position="233"/>
    </location>
</feature>
<evidence type="ECO:0000256" key="5">
    <source>
        <dbReference type="ARBA" id="ARBA00022741"/>
    </source>
</evidence>
<dbReference type="Gene3D" id="3.40.50.300">
    <property type="entry name" value="P-loop containing nucleotide triphosphate hydrolases"/>
    <property type="match status" value="1"/>
</dbReference>
<dbReference type="PROSITE" id="PS00211">
    <property type="entry name" value="ABC_TRANSPORTER_1"/>
    <property type="match status" value="1"/>
</dbReference>
<feature type="domain" description="Mop" evidence="11">
    <location>
        <begin position="287"/>
        <end position="352"/>
    </location>
</feature>
<accession>A0A1M5XRP3</accession>
<evidence type="ECO:0000256" key="6">
    <source>
        <dbReference type="ARBA" id="ARBA00022840"/>
    </source>
</evidence>
<keyword evidence="2" id="KW-1003">Cell membrane</keyword>
<evidence type="ECO:0000256" key="3">
    <source>
        <dbReference type="ARBA" id="ARBA00022505"/>
    </source>
</evidence>
<keyword evidence="6 12" id="KW-0067">ATP-binding</keyword>
<organism evidence="12 13">
    <name type="scientific">Desulfofustis glycolicus DSM 9705</name>
    <dbReference type="NCBI Taxonomy" id="1121409"/>
    <lineage>
        <taxon>Bacteria</taxon>
        <taxon>Pseudomonadati</taxon>
        <taxon>Thermodesulfobacteriota</taxon>
        <taxon>Desulfobulbia</taxon>
        <taxon>Desulfobulbales</taxon>
        <taxon>Desulfocapsaceae</taxon>
        <taxon>Desulfofustis</taxon>
    </lineage>
</organism>
<dbReference type="Pfam" id="PF00005">
    <property type="entry name" value="ABC_tran"/>
    <property type="match status" value="1"/>
</dbReference>
<dbReference type="OrthoDB" id="9809450at2"/>
<keyword evidence="3 9" id="KW-0500">Molybdenum</keyword>
<dbReference type="GO" id="GO:0016020">
    <property type="term" value="C:membrane"/>
    <property type="evidence" value="ECO:0007669"/>
    <property type="project" value="InterPro"/>
</dbReference>
<evidence type="ECO:0000259" key="11">
    <source>
        <dbReference type="PROSITE" id="PS51866"/>
    </source>
</evidence>
<sequence length="352" mass="39791">MLLEIDVEKRLGNFVCRIDCRLEAHSCGVFGPSGSGKTTLMNLLAGLMQPDRGRISLDGEALFDRQKGINVAPEKRRIGVVFQHAYLFEHLSVRNNLLYGLKRTPRELRTIDPEHLYGTLDLEHLLDRRVTRLSGGERQRVALGRAMLASPRLILLDEPLTGLDRALKFRIIPHLRTVFSEFSIPYLFISHSHQEMRLMTENVLIIERGSVERLSSSEELARSSIFSADRGYANFLELADRHDCGNLLTYRWGKNRLTGVKNTNAPEYATFSLNARDIVLFKRHPEASSARNILEATVRATQRTEWLVRVEMDCCGSTLIAEIVPQSMEELGIRAGAKIVAVFKASALHRLT</sequence>
<keyword evidence="7" id="KW-1278">Translocase</keyword>
<dbReference type="InterPro" id="IPR017871">
    <property type="entry name" value="ABC_transporter-like_CS"/>
</dbReference>
<dbReference type="InterPro" id="IPR050334">
    <property type="entry name" value="Molybdenum_import_ModC"/>
</dbReference>
<dbReference type="EMBL" id="FQXS01000022">
    <property type="protein sequence ID" value="SHI02429.1"/>
    <property type="molecule type" value="Genomic_DNA"/>
</dbReference>
<dbReference type="InterPro" id="IPR027417">
    <property type="entry name" value="P-loop_NTPase"/>
</dbReference>
<keyword evidence="13" id="KW-1185">Reference proteome</keyword>
<dbReference type="SMART" id="SM00382">
    <property type="entry name" value="AAA"/>
    <property type="match status" value="1"/>
</dbReference>
<dbReference type="InterPro" id="IPR004606">
    <property type="entry name" value="Mop_domain"/>
</dbReference>
<gene>
    <name evidence="12" type="ORF">SAMN02745124_03298</name>
</gene>
<keyword evidence="5" id="KW-0547">Nucleotide-binding</keyword>
<evidence type="ECO:0000256" key="9">
    <source>
        <dbReference type="PROSITE-ProRule" id="PRU01213"/>
    </source>
</evidence>
<dbReference type="InterPro" id="IPR003593">
    <property type="entry name" value="AAA+_ATPase"/>
</dbReference>
<name>A0A1M5XRP3_9BACT</name>
<dbReference type="Pfam" id="PF03459">
    <property type="entry name" value="TOBE"/>
    <property type="match status" value="1"/>
</dbReference>
<dbReference type="Gene3D" id="2.40.50.100">
    <property type="match status" value="1"/>
</dbReference>
<dbReference type="RefSeq" id="WP_073377697.1">
    <property type="nucleotide sequence ID" value="NZ_FQXS01000022.1"/>
</dbReference>
<evidence type="ECO:0000256" key="7">
    <source>
        <dbReference type="ARBA" id="ARBA00022967"/>
    </source>
</evidence>
<dbReference type="InterPro" id="IPR011868">
    <property type="entry name" value="ModC_ABC_ATP-bd"/>
</dbReference>
<dbReference type="GO" id="GO:0140359">
    <property type="term" value="F:ABC-type transporter activity"/>
    <property type="evidence" value="ECO:0007669"/>
    <property type="project" value="InterPro"/>
</dbReference>
<evidence type="ECO:0000256" key="2">
    <source>
        <dbReference type="ARBA" id="ARBA00022475"/>
    </source>
</evidence>
<evidence type="ECO:0000313" key="13">
    <source>
        <dbReference type="Proteomes" id="UP000184139"/>
    </source>
</evidence>
<dbReference type="GO" id="GO:0015098">
    <property type="term" value="F:molybdate ion transmembrane transporter activity"/>
    <property type="evidence" value="ECO:0007669"/>
    <property type="project" value="InterPro"/>
</dbReference>
<dbReference type="AlphaFoldDB" id="A0A1M5XRP3"/>
<dbReference type="InterPro" id="IPR005116">
    <property type="entry name" value="Transp-assoc_OB_typ1"/>
</dbReference>
<evidence type="ECO:0000256" key="1">
    <source>
        <dbReference type="ARBA" id="ARBA00022448"/>
    </source>
</evidence>
<dbReference type="SUPFAM" id="SSF50331">
    <property type="entry name" value="MOP-like"/>
    <property type="match status" value="1"/>
</dbReference>
<evidence type="ECO:0000313" key="12">
    <source>
        <dbReference type="EMBL" id="SHI02429.1"/>
    </source>
</evidence>
<dbReference type="Proteomes" id="UP000184139">
    <property type="component" value="Unassembled WGS sequence"/>
</dbReference>
<dbReference type="GO" id="GO:0016887">
    <property type="term" value="F:ATP hydrolysis activity"/>
    <property type="evidence" value="ECO:0007669"/>
    <property type="project" value="InterPro"/>
</dbReference>
<dbReference type="PANTHER" id="PTHR43514">
    <property type="entry name" value="ABC TRANSPORTER I FAMILY MEMBER 10"/>
    <property type="match status" value="1"/>
</dbReference>
<dbReference type="GO" id="GO:0005524">
    <property type="term" value="F:ATP binding"/>
    <property type="evidence" value="ECO:0007669"/>
    <property type="project" value="UniProtKB-KW"/>
</dbReference>
<evidence type="ECO:0000259" key="10">
    <source>
        <dbReference type="PROSITE" id="PS50893"/>
    </source>
</evidence>
<keyword evidence="1" id="KW-0813">Transport</keyword>
<dbReference type="PROSITE" id="PS51866">
    <property type="entry name" value="MOP"/>
    <property type="match status" value="1"/>
</dbReference>